<dbReference type="InterPro" id="IPR000847">
    <property type="entry name" value="LysR_HTH_N"/>
</dbReference>
<dbReference type="GO" id="GO:0003700">
    <property type="term" value="F:DNA-binding transcription factor activity"/>
    <property type="evidence" value="ECO:0007669"/>
    <property type="project" value="InterPro"/>
</dbReference>
<keyword evidence="3" id="KW-0238">DNA-binding</keyword>
<dbReference type="GO" id="GO:0006351">
    <property type="term" value="P:DNA-templated transcription"/>
    <property type="evidence" value="ECO:0007669"/>
    <property type="project" value="TreeGrafter"/>
</dbReference>
<dbReference type="SUPFAM" id="SSF46785">
    <property type="entry name" value="Winged helix' DNA-binding domain"/>
    <property type="match status" value="1"/>
</dbReference>
<dbReference type="Gene3D" id="3.40.190.290">
    <property type="match status" value="1"/>
</dbReference>
<comment type="caution">
    <text evidence="6">The sequence shown here is derived from an EMBL/GenBank/DDBJ whole genome shotgun (WGS) entry which is preliminary data.</text>
</comment>
<keyword evidence="4" id="KW-0804">Transcription</keyword>
<dbReference type="PANTHER" id="PTHR30537">
    <property type="entry name" value="HTH-TYPE TRANSCRIPTIONAL REGULATOR"/>
    <property type="match status" value="1"/>
</dbReference>
<dbReference type="InterPro" id="IPR058163">
    <property type="entry name" value="LysR-type_TF_proteobact-type"/>
</dbReference>
<dbReference type="InterPro" id="IPR036390">
    <property type="entry name" value="WH_DNA-bd_sf"/>
</dbReference>
<keyword evidence="7" id="KW-1185">Reference proteome</keyword>
<dbReference type="OrthoDB" id="464481at2"/>
<dbReference type="Pfam" id="PF00126">
    <property type="entry name" value="HTH_1"/>
    <property type="match status" value="1"/>
</dbReference>
<dbReference type="Gene3D" id="1.10.10.10">
    <property type="entry name" value="Winged helix-like DNA-binding domain superfamily/Winged helix DNA-binding domain"/>
    <property type="match status" value="1"/>
</dbReference>
<keyword evidence="2" id="KW-0805">Transcription regulation</keyword>
<accession>A0A4V3ATE9</accession>
<reference evidence="6 7" key="1">
    <citation type="submission" date="2019-03" db="EMBL/GenBank/DDBJ databases">
        <title>Sapientia aquatica gen. nov., sp. nov., isolated from a crater lake.</title>
        <authorList>
            <person name="Felfoldi T."/>
            <person name="Szabo A."/>
            <person name="Toth E."/>
            <person name="Schumann P."/>
            <person name="Keki Z."/>
            <person name="Marialigeti K."/>
            <person name="Mathe I."/>
        </authorList>
    </citation>
    <scope>NUCLEOTIDE SEQUENCE [LARGE SCALE GENOMIC DNA]</scope>
    <source>
        <strain evidence="6 7">SA-152</strain>
    </source>
</reference>
<feature type="domain" description="HTH lysR-type" evidence="5">
    <location>
        <begin position="4"/>
        <end position="61"/>
    </location>
</feature>
<dbReference type="PRINTS" id="PR00039">
    <property type="entry name" value="HTHLYSR"/>
</dbReference>
<evidence type="ECO:0000256" key="4">
    <source>
        <dbReference type="ARBA" id="ARBA00023163"/>
    </source>
</evidence>
<organism evidence="6 7">
    <name type="scientific">Sapientia aquatica</name>
    <dbReference type="NCBI Taxonomy" id="1549640"/>
    <lineage>
        <taxon>Bacteria</taxon>
        <taxon>Pseudomonadati</taxon>
        <taxon>Pseudomonadota</taxon>
        <taxon>Betaproteobacteria</taxon>
        <taxon>Burkholderiales</taxon>
        <taxon>Oxalobacteraceae</taxon>
        <taxon>Sapientia</taxon>
    </lineage>
</organism>
<dbReference type="AlphaFoldDB" id="A0A4V3ATE9"/>
<gene>
    <name evidence="6" type="ORF">E2I14_18595</name>
</gene>
<evidence type="ECO:0000259" key="5">
    <source>
        <dbReference type="PROSITE" id="PS50931"/>
    </source>
</evidence>
<evidence type="ECO:0000256" key="1">
    <source>
        <dbReference type="ARBA" id="ARBA00009437"/>
    </source>
</evidence>
<dbReference type="SUPFAM" id="SSF53850">
    <property type="entry name" value="Periplasmic binding protein-like II"/>
    <property type="match status" value="1"/>
</dbReference>
<dbReference type="InterPro" id="IPR005119">
    <property type="entry name" value="LysR_subst-bd"/>
</dbReference>
<evidence type="ECO:0000313" key="6">
    <source>
        <dbReference type="EMBL" id="TDK59656.1"/>
    </source>
</evidence>
<dbReference type="PANTHER" id="PTHR30537:SF5">
    <property type="entry name" value="HTH-TYPE TRANSCRIPTIONAL ACTIVATOR TTDR-RELATED"/>
    <property type="match status" value="1"/>
</dbReference>
<evidence type="ECO:0000256" key="2">
    <source>
        <dbReference type="ARBA" id="ARBA00023015"/>
    </source>
</evidence>
<dbReference type="Proteomes" id="UP000294829">
    <property type="component" value="Unassembled WGS sequence"/>
</dbReference>
<protein>
    <submittedName>
        <fullName evidence="6">LysR family transcriptional regulator</fullName>
    </submittedName>
</protein>
<sequence length="293" mass="32727">MRIPSLRLLSGFEAAARLGNFSRAADELHLSQSAVSHQILQLEEQVGMPLFRRTGRGVELTVAGEVLQRSVLRSLESLKSGLGRIETYLNPGIVTIVCPAPILHGWLQSRIEQLQLAIPSLCPVLSVDETARYIDEDDVDIMISNRPIQQAGLVEVPFLQDEWVVVANALSAKRLAGIPIEKHHRETTLVCLEESLTNDEIASIFRNQLNGFKKSALYDDQRLLLDAVIRGRGIACLPFLLASDEIKRGNLVILRDYPRVPSTTWWISRIADQPRADIVIETVDWLLAQSNLK</sequence>
<dbReference type="EMBL" id="SMYL01000020">
    <property type="protein sequence ID" value="TDK59656.1"/>
    <property type="molecule type" value="Genomic_DNA"/>
</dbReference>
<evidence type="ECO:0000313" key="7">
    <source>
        <dbReference type="Proteomes" id="UP000294829"/>
    </source>
</evidence>
<dbReference type="PROSITE" id="PS50931">
    <property type="entry name" value="HTH_LYSR"/>
    <property type="match status" value="1"/>
</dbReference>
<dbReference type="RefSeq" id="WP_133331351.1">
    <property type="nucleotide sequence ID" value="NZ_SMYL01000020.1"/>
</dbReference>
<dbReference type="GO" id="GO:0043565">
    <property type="term" value="F:sequence-specific DNA binding"/>
    <property type="evidence" value="ECO:0007669"/>
    <property type="project" value="TreeGrafter"/>
</dbReference>
<evidence type="ECO:0000256" key="3">
    <source>
        <dbReference type="ARBA" id="ARBA00023125"/>
    </source>
</evidence>
<dbReference type="InterPro" id="IPR036388">
    <property type="entry name" value="WH-like_DNA-bd_sf"/>
</dbReference>
<comment type="similarity">
    <text evidence="1">Belongs to the LysR transcriptional regulatory family.</text>
</comment>
<name>A0A4V3ATE9_9BURK</name>
<dbReference type="FunFam" id="1.10.10.10:FF:000001">
    <property type="entry name" value="LysR family transcriptional regulator"/>
    <property type="match status" value="1"/>
</dbReference>
<proteinExistence type="inferred from homology"/>
<dbReference type="Pfam" id="PF03466">
    <property type="entry name" value="LysR_substrate"/>
    <property type="match status" value="1"/>
</dbReference>